<organism evidence="1 2">
    <name type="scientific">Tegillarca granosa</name>
    <name type="common">Malaysian cockle</name>
    <name type="synonym">Anadara granosa</name>
    <dbReference type="NCBI Taxonomy" id="220873"/>
    <lineage>
        <taxon>Eukaryota</taxon>
        <taxon>Metazoa</taxon>
        <taxon>Spiralia</taxon>
        <taxon>Lophotrochozoa</taxon>
        <taxon>Mollusca</taxon>
        <taxon>Bivalvia</taxon>
        <taxon>Autobranchia</taxon>
        <taxon>Pteriomorphia</taxon>
        <taxon>Arcoida</taxon>
        <taxon>Arcoidea</taxon>
        <taxon>Arcidae</taxon>
        <taxon>Tegillarca</taxon>
    </lineage>
</organism>
<accession>A0ABQ9FBI2</accession>
<evidence type="ECO:0000313" key="1">
    <source>
        <dbReference type="EMBL" id="KAJ8314688.1"/>
    </source>
</evidence>
<evidence type="ECO:0000313" key="2">
    <source>
        <dbReference type="Proteomes" id="UP001217089"/>
    </source>
</evidence>
<keyword evidence="2" id="KW-1185">Reference proteome</keyword>
<sequence length="206" mass="24036">MRHYNDPNAEEILTYDQNRLQMVKKLMMPILNCSDECKNTLQNLLYDLRREPSDVMMMIELLDDDESETKEFIPIQTCTWSSLLKVIKTQNKDGLYELSPLRTPLAYILESLSELTEMQFECIKSLDKETGTDLLKLCKNFINKGPMVELNKDKSPILHCPFARQLAEDMGIKFTAGEMLAKLKDHDVPSPLFEYVFWILYAFYES</sequence>
<comment type="caution">
    <text evidence="1">The sequence shown here is derived from an EMBL/GenBank/DDBJ whole genome shotgun (WGS) entry which is preliminary data.</text>
</comment>
<protein>
    <submittedName>
        <fullName evidence="1">Uncharacterized protein</fullName>
    </submittedName>
</protein>
<dbReference type="EMBL" id="JARBDR010000337">
    <property type="protein sequence ID" value="KAJ8314688.1"/>
    <property type="molecule type" value="Genomic_DNA"/>
</dbReference>
<reference evidence="1 2" key="1">
    <citation type="submission" date="2022-12" db="EMBL/GenBank/DDBJ databases">
        <title>Chromosome-level genome of Tegillarca granosa.</title>
        <authorList>
            <person name="Kim J."/>
        </authorList>
    </citation>
    <scope>NUCLEOTIDE SEQUENCE [LARGE SCALE GENOMIC DNA]</scope>
    <source>
        <strain evidence="1">Teg-2019</strain>
        <tissue evidence="1">Adductor muscle</tissue>
    </source>
</reference>
<gene>
    <name evidence="1" type="ORF">KUTeg_006838</name>
</gene>
<name>A0ABQ9FBI2_TEGGR</name>
<dbReference type="Proteomes" id="UP001217089">
    <property type="component" value="Unassembled WGS sequence"/>
</dbReference>
<proteinExistence type="predicted"/>